<evidence type="ECO:0000313" key="2">
    <source>
        <dbReference type="Ensembl" id="ENSOABP00000055524.2"/>
    </source>
</evidence>
<dbReference type="InterPro" id="IPR000210">
    <property type="entry name" value="BTB/POZ_dom"/>
</dbReference>
<dbReference type="PANTHER" id="PTHR46105:SF8">
    <property type="entry name" value="TRANSCRIPTION REGULATOR PROTEIN BACH2"/>
    <property type="match status" value="1"/>
</dbReference>
<dbReference type="GO" id="GO:0000981">
    <property type="term" value="F:DNA-binding transcription factor activity, RNA polymerase II-specific"/>
    <property type="evidence" value="ECO:0007669"/>
    <property type="project" value="TreeGrafter"/>
</dbReference>
<keyword evidence="3" id="KW-1185">Reference proteome</keyword>
<protein>
    <recommendedName>
        <fullName evidence="1">BTB domain-containing protein</fullName>
    </recommendedName>
</protein>
<reference evidence="2" key="2">
    <citation type="submission" date="2025-09" db="UniProtKB">
        <authorList>
            <consortium name="Ensembl"/>
        </authorList>
    </citation>
    <scope>IDENTIFICATION</scope>
</reference>
<evidence type="ECO:0000313" key="3">
    <source>
        <dbReference type="Proteomes" id="UP000472276"/>
    </source>
</evidence>
<dbReference type="PROSITE" id="PS50097">
    <property type="entry name" value="BTB"/>
    <property type="match status" value="1"/>
</dbReference>
<proteinExistence type="predicted"/>
<dbReference type="Ensembl" id="ENSOABT00000056927.2">
    <property type="protein sequence ID" value="ENSOABP00000055524.2"/>
    <property type="gene ID" value="ENSOABG00000024508.2"/>
</dbReference>
<dbReference type="Pfam" id="PF00651">
    <property type="entry name" value="BTB"/>
    <property type="match status" value="1"/>
</dbReference>
<dbReference type="AlphaFoldDB" id="A0A668VXY4"/>
<reference evidence="2" key="1">
    <citation type="submission" date="2025-08" db="UniProtKB">
        <authorList>
            <consortium name="Ensembl"/>
        </authorList>
    </citation>
    <scope>IDENTIFICATION</scope>
</reference>
<organism evidence="2 3">
    <name type="scientific">Oreochromis aureus</name>
    <name type="common">Israeli tilapia</name>
    <name type="synonym">Chromis aureus</name>
    <dbReference type="NCBI Taxonomy" id="47969"/>
    <lineage>
        <taxon>Eukaryota</taxon>
        <taxon>Metazoa</taxon>
        <taxon>Chordata</taxon>
        <taxon>Craniata</taxon>
        <taxon>Vertebrata</taxon>
        <taxon>Euteleostomi</taxon>
        <taxon>Actinopterygii</taxon>
        <taxon>Neopterygii</taxon>
        <taxon>Teleostei</taxon>
        <taxon>Neoteleostei</taxon>
        <taxon>Acanthomorphata</taxon>
        <taxon>Ovalentaria</taxon>
        <taxon>Cichlomorphae</taxon>
        <taxon>Cichliformes</taxon>
        <taxon>Cichlidae</taxon>
        <taxon>African cichlids</taxon>
        <taxon>Pseudocrenilabrinae</taxon>
        <taxon>Oreochromini</taxon>
        <taxon>Oreochromis</taxon>
    </lineage>
</organism>
<dbReference type="GO" id="GO:0000978">
    <property type="term" value="F:RNA polymerase II cis-regulatory region sequence-specific DNA binding"/>
    <property type="evidence" value="ECO:0007669"/>
    <property type="project" value="TreeGrafter"/>
</dbReference>
<feature type="domain" description="BTB" evidence="1">
    <location>
        <begin position="41"/>
        <end position="105"/>
    </location>
</feature>
<dbReference type="InterPro" id="IPR011333">
    <property type="entry name" value="SKP1/BTB/POZ_sf"/>
</dbReference>
<dbReference type="OMA" id="CLLVEVY"/>
<evidence type="ECO:0000259" key="1">
    <source>
        <dbReference type="PROSITE" id="PS50097"/>
    </source>
</evidence>
<dbReference type="Gene3D" id="3.30.710.10">
    <property type="entry name" value="Potassium Channel Kv1.1, Chain A"/>
    <property type="match status" value="1"/>
</dbReference>
<dbReference type="Proteomes" id="UP000472276">
    <property type="component" value="Unassembled WGS sequence"/>
</dbReference>
<sequence>MSTGKQQDSEAATPLYVYESKVHCANMMLCLEDQRQQGILCDVTVLVEGRGLRAHRAVLAACSHYFLQALLRHSRSPDDAELIISLPDKDFTTQPFLVYDAVICC</sequence>
<accession>A0A668VXY4</accession>
<dbReference type="InterPro" id="IPR050457">
    <property type="entry name" value="ZnFinger_BTB_dom_contain"/>
</dbReference>
<name>A0A668VXY4_OREAU</name>
<dbReference type="SUPFAM" id="SSF54695">
    <property type="entry name" value="POZ domain"/>
    <property type="match status" value="1"/>
</dbReference>
<dbReference type="PANTHER" id="PTHR46105">
    <property type="entry name" value="AGAP004733-PA"/>
    <property type="match status" value="1"/>
</dbReference>